<dbReference type="Pfam" id="PF18958">
    <property type="entry name" value="DUF5700"/>
    <property type="match status" value="1"/>
</dbReference>
<gene>
    <name evidence="1" type="ORF">GCM10007940_45390</name>
</gene>
<sequence>MSKFETQDEVSIEELNELWNAPGYSSWTGSEKSQGIYFNYFSLVNAPHLQDSLNLELEESEGYRLVLFNHFIEAKQKQSELTEFAKKLMASDIIEQAKLHALKYLPDTIPIDLDSTLISLMIFQPDAFAIPEDDIIILDVLFAYNYGDGFEKFLGHELHHIYSSKYLSKLKPIDYEKDALIWSIDKLRNEGIADLIDKQNIVEKEDLTAYDRKYIDHYNNSKQYLRTIDSLLQIISQDEAKLHEVGKEIRRQLPYGAHPTGLFIAKLIKKEMGDNALISCLESPFPFLYLYNEIAMNSNGDFHVFSKSSIDYLKKLEKEFIEKKIESETEPNH</sequence>
<reference evidence="1" key="1">
    <citation type="journal article" date="2014" name="Int. J. Syst. Evol. Microbiol.">
        <title>Complete genome sequence of Corynebacterium casei LMG S-19264T (=DSM 44701T), isolated from a smear-ripened cheese.</title>
        <authorList>
            <consortium name="US DOE Joint Genome Institute (JGI-PGF)"/>
            <person name="Walter F."/>
            <person name="Albersmeier A."/>
            <person name="Kalinowski J."/>
            <person name="Ruckert C."/>
        </authorList>
    </citation>
    <scope>NUCLEOTIDE SEQUENCE</scope>
    <source>
        <strain evidence="1">NBRC 108769</strain>
    </source>
</reference>
<dbReference type="RefSeq" id="WP_235293450.1">
    <property type="nucleotide sequence ID" value="NZ_BSOH01000037.1"/>
</dbReference>
<comment type="caution">
    <text evidence="1">The sequence shown here is derived from an EMBL/GenBank/DDBJ whole genome shotgun (WGS) entry which is preliminary data.</text>
</comment>
<evidence type="ECO:0000313" key="1">
    <source>
        <dbReference type="EMBL" id="GLR19923.1"/>
    </source>
</evidence>
<reference evidence="1" key="2">
    <citation type="submission" date="2023-01" db="EMBL/GenBank/DDBJ databases">
        <title>Draft genome sequence of Portibacter lacus strain NBRC 108769.</title>
        <authorList>
            <person name="Sun Q."/>
            <person name="Mori K."/>
        </authorList>
    </citation>
    <scope>NUCLEOTIDE SEQUENCE</scope>
    <source>
        <strain evidence="1">NBRC 108769</strain>
    </source>
</reference>
<dbReference type="InterPro" id="IPR043754">
    <property type="entry name" value="DUF5700"/>
</dbReference>
<dbReference type="AlphaFoldDB" id="A0AA37SYF0"/>
<evidence type="ECO:0000313" key="2">
    <source>
        <dbReference type="Proteomes" id="UP001156666"/>
    </source>
</evidence>
<organism evidence="1 2">
    <name type="scientific">Portibacter lacus</name>
    <dbReference type="NCBI Taxonomy" id="1099794"/>
    <lineage>
        <taxon>Bacteria</taxon>
        <taxon>Pseudomonadati</taxon>
        <taxon>Bacteroidota</taxon>
        <taxon>Saprospiria</taxon>
        <taxon>Saprospirales</taxon>
        <taxon>Haliscomenobacteraceae</taxon>
        <taxon>Portibacter</taxon>
    </lineage>
</organism>
<proteinExistence type="predicted"/>
<name>A0AA37SYF0_9BACT</name>
<accession>A0AA37SYF0</accession>
<protein>
    <submittedName>
        <fullName evidence="1">Uncharacterized protein</fullName>
    </submittedName>
</protein>
<dbReference type="Proteomes" id="UP001156666">
    <property type="component" value="Unassembled WGS sequence"/>
</dbReference>
<dbReference type="EMBL" id="BSOH01000037">
    <property type="protein sequence ID" value="GLR19923.1"/>
    <property type="molecule type" value="Genomic_DNA"/>
</dbReference>
<keyword evidence="2" id="KW-1185">Reference proteome</keyword>